<dbReference type="Pfam" id="PF00912">
    <property type="entry name" value="Transgly"/>
    <property type="match status" value="1"/>
</dbReference>
<dbReference type="InterPro" id="IPR036950">
    <property type="entry name" value="PBP_transglycosylase"/>
</dbReference>
<dbReference type="NCBIfam" id="TIGR02074">
    <property type="entry name" value="PBP_1a_fam"/>
    <property type="match status" value="1"/>
</dbReference>
<sequence length="817" mass="90474">MSDNFGSRLKKRLGQILHSLANQLETERPERPKTPAAANRASNRRRRRRLPPVESQPKTASSSSQTSKRSLLPTLSPATQAVYQNSLLIAQNVQQFQKHPKFWFWTGLSLGAGTSAIAFGLIFSQLESGIPKSIDDVLSYAREGTITIKAADGTVLQEIGPVTHDKLKIWQIPDHVLQAFIATEDRRFQDHSGVDPQGILRAIFSNLKAGDVVEGASTITQQLSRIVFLSQEQSIARKVKEMRIAQKIEEKLDKSQILEQYLNLVYLGSGAYGIGDAAWVYFSKPIDQLTLAEAATLAGIVPAPSVYSPLENPKAAKERRDIVIRSMEKEGFIAPELAKQAIDSPLVTNPSPLKRMQRKAPYFTEYVQKELPKYLSKEVLQAGGLTVETTLNSRWQTYAEESIQKSLSSYGRWERFKQAALVSIDPRNGQIKTMVGGNDFEKNQYNRVTQAKRQPGSTFKPFVYTTAIAAGISPNQGYLNAEYTVDGYKPENFGDKYTGSYVPMRQALASSLNVVAVKILVDVGWNPIIKIARAMGIESELQPTYSLALGAWEVTPLELTNAYATFANSGIYNKAYGISRVLDRKGNVIYQNKPESREAIDPETASIMTWMLTGVVNSGSGQAAQIGRPVAGKTGTTDKARDLWFVGFVPQLVTGIWLGNDNNQQTWGASSSAAVVWRWFMTDTIKDISYQEFPPLPRRIEGRKPVIKKEPIKPRKSFYTMPVVTEGNKTTQEAPTRNEERRTRRRRNRDSASIQYAAPTRIVARRSRSSRSSETVAAPQRSVPIPVSPAVEASIPIAVSPAPDVAPPAPPAAYKTE</sequence>
<evidence type="ECO:0000256" key="2">
    <source>
        <dbReference type="ARBA" id="ARBA00004752"/>
    </source>
</evidence>
<dbReference type="Gene3D" id="1.10.3810.10">
    <property type="entry name" value="Biosynthetic peptidoglycan transglycosylase-like"/>
    <property type="match status" value="1"/>
</dbReference>
<feature type="region of interest" description="Disordered" evidence="17">
    <location>
        <begin position="722"/>
        <end position="787"/>
    </location>
</feature>
<feature type="compositionally biased region" description="Low complexity" evidence="17">
    <location>
        <begin position="55"/>
        <end position="71"/>
    </location>
</feature>
<comment type="catalytic activity">
    <reaction evidence="15">
        <text>Preferential cleavage: (Ac)2-L-Lys-D-Ala-|-D-Ala. Also transpeptidation of peptidyl-alanyl moieties that are N-acyl substituents of D-alanine.</text>
        <dbReference type="EC" id="3.4.16.4"/>
    </reaction>
</comment>
<dbReference type="GO" id="GO:0009252">
    <property type="term" value="P:peptidoglycan biosynthetic process"/>
    <property type="evidence" value="ECO:0007669"/>
    <property type="project" value="UniProtKB-KW"/>
</dbReference>
<proteinExistence type="predicted"/>
<evidence type="ECO:0000256" key="9">
    <source>
        <dbReference type="ARBA" id="ARBA00022960"/>
    </source>
</evidence>
<evidence type="ECO:0000256" key="10">
    <source>
        <dbReference type="ARBA" id="ARBA00022984"/>
    </source>
</evidence>
<evidence type="ECO:0000313" key="22">
    <source>
        <dbReference type="Proteomes" id="UP000239001"/>
    </source>
</evidence>
<evidence type="ECO:0000259" key="19">
    <source>
        <dbReference type="Pfam" id="PF00905"/>
    </source>
</evidence>
<comment type="catalytic activity">
    <reaction evidence="16">
        <text>[GlcNAc-(1-&gt;4)-Mur2Ac(oyl-L-Ala-gamma-D-Glu-L-Lys-D-Ala-D-Ala)](n)-di-trans,octa-cis-undecaprenyl diphosphate + beta-D-GlcNAc-(1-&gt;4)-Mur2Ac(oyl-L-Ala-gamma-D-Glu-L-Lys-D-Ala-D-Ala)-di-trans,octa-cis-undecaprenyl diphosphate = [GlcNAc-(1-&gt;4)-Mur2Ac(oyl-L-Ala-gamma-D-Glu-L-Lys-D-Ala-D-Ala)](n+1)-di-trans,octa-cis-undecaprenyl diphosphate + di-trans,octa-cis-undecaprenyl diphosphate + H(+)</text>
        <dbReference type="Rhea" id="RHEA:23708"/>
        <dbReference type="Rhea" id="RHEA-COMP:9602"/>
        <dbReference type="Rhea" id="RHEA-COMP:9603"/>
        <dbReference type="ChEBI" id="CHEBI:15378"/>
        <dbReference type="ChEBI" id="CHEBI:58405"/>
        <dbReference type="ChEBI" id="CHEBI:60033"/>
        <dbReference type="ChEBI" id="CHEBI:78435"/>
        <dbReference type="EC" id="2.4.99.28"/>
    </reaction>
</comment>
<feature type="region of interest" description="Disordered" evidence="17">
    <location>
        <begin position="20"/>
        <end position="71"/>
    </location>
</feature>
<name>A0A2T1LYF0_9CHRO</name>
<dbReference type="GO" id="GO:0016020">
    <property type="term" value="C:membrane"/>
    <property type="evidence" value="ECO:0007669"/>
    <property type="project" value="UniProtKB-SubCell"/>
</dbReference>
<dbReference type="InterPro" id="IPR050396">
    <property type="entry name" value="Glycosyltr_51/Transpeptidase"/>
</dbReference>
<reference evidence="21 22" key="1">
    <citation type="submission" date="2018-03" db="EMBL/GenBank/DDBJ databases">
        <title>The ancient ancestry and fast evolution of plastids.</title>
        <authorList>
            <person name="Moore K.R."/>
            <person name="Magnabosco C."/>
            <person name="Momper L."/>
            <person name="Gold D.A."/>
            <person name="Bosak T."/>
            <person name="Fournier G.P."/>
        </authorList>
    </citation>
    <scope>NUCLEOTIDE SEQUENCE [LARGE SCALE GENOMIC DNA]</scope>
    <source>
        <strain evidence="21 22">CCALA 016</strain>
    </source>
</reference>
<dbReference type="PANTHER" id="PTHR32282:SF31">
    <property type="entry name" value="PEPTIDOGLYCAN GLYCOSYLTRANSFERASE"/>
    <property type="match status" value="1"/>
</dbReference>
<dbReference type="InterPro" id="IPR001264">
    <property type="entry name" value="Glyco_trans_51"/>
</dbReference>
<dbReference type="GO" id="GO:0006508">
    <property type="term" value="P:proteolysis"/>
    <property type="evidence" value="ECO:0007669"/>
    <property type="project" value="UniProtKB-KW"/>
</dbReference>
<evidence type="ECO:0000256" key="18">
    <source>
        <dbReference type="SAM" id="Phobius"/>
    </source>
</evidence>
<dbReference type="SUPFAM" id="SSF53955">
    <property type="entry name" value="Lysozyme-like"/>
    <property type="match status" value="1"/>
</dbReference>
<reference evidence="21 22" key="2">
    <citation type="submission" date="2018-03" db="EMBL/GenBank/DDBJ databases">
        <authorList>
            <person name="Keele B.F."/>
        </authorList>
    </citation>
    <scope>NUCLEOTIDE SEQUENCE [LARGE SCALE GENOMIC DNA]</scope>
    <source>
        <strain evidence="21 22">CCALA 016</strain>
    </source>
</reference>
<keyword evidence="4" id="KW-0645">Protease</keyword>
<comment type="pathway">
    <text evidence="2">Cell wall biogenesis; peptidoglycan biosynthesis.</text>
</comment>
<gene>
    <name evidence="21" type="ORF">C7H19_10490</name>
</gene>
<dbReference type="GO" id="GO:0008360">
    <property type="term" value="P:regulation of cell shape"/>
    <property type="evidence" value="ECO:0007669"/>
    <property type="project" value="UniProtKB-KW"/>
</dbReference>
<protein>
    <submittedName>
        <fullName evidence="21">Penicillin-binding protein</fullName>
    </submittedName>
</protein>
<keyword evidence="3" id="KW-0121">Carboxypeptidase</keyword>
<dbReference type="AlphaFoldDB" id="A0A2T1LYF0"/>
<keyword evidence="5" id="KW-0328">Glycosyltransferase</keyword>
<feature type="domain" description="Penicillin-binding protein transpeptidase" evidence="19">
    <location>
        <begin position="421"/>
        <end position="675"/>
    </location>
</feature>
<evidence type="ECO:0000259" key="20">
    <source>
        <dbReference type="Pfam" id="PF00912"/>
    </source>
</evidence>
<comment type="subcellular location">
    <subcellularLocation>
        <location evidence="1">Membrane</location>
    </subcellularLocation>
</comment>
<keyword evidence="13" id="KW-0511">Multifunctional enzyme</keyword>
<evidence type="ECO:0000256" key="14">
    <source>
        <dbReference type="ARBA" id="ARBA00023316"/>
    </source>
</evidence>
<evidence type="ECO:0000256" key="11">
    <source>
        <dbReference type="ARBA" id="ARBA00022989"/>
    </source>
</evidence>
<dbReference type="InterPro" id="IPR023346">
    <property type="entry name" value="Lysozyme-like_dom_sf"/>
</dbReference>
<evidence type="ECO:0000256" key="3">
    <source>
        <dbReference type="ARBA" id="ARBA00022645"/>
    </source>
</evidence>
<feature type="domain" description="Glycosyl transferase family 51" evidence="20">
    <location>
        <begin position="153"/>
        <end position="327"/>
    </location>
</feature>
<accession>A0A2T1LYF0</accession>
<keyword evidence="9" id="KW-0133">Cell shape</keyword>
<keyword evidence="6" id="KW-0808">Transferase</keyword>
<dbReference type="FunFam" id="1.10.3810.10:FF:000003">
    <property type="entry name" value="Penicillin-binding protein 1a"/>
    <property type="match status" value="1"/>
</dbReference>
<evidence type="ECO:0000256" key="8">
    <source>
        <dbReference type="ARBA" id="ARBA00022801"/>
    </source>
</evidence>
<feature type="transmembrane region" description="Helical" evidence="18">
    <location>
        <begin position="102"/>
        <end position="123"/>
    </location>
</feature>
<comment type="caution">
    <text evidence="21">The sequence shown here is derived from an EMBL/GenBank/DDBJ whole genome shotgun (WGS) entry which is preliminary data.</text>
</comment>
<dbReference type="Gene3D" id="3.40.710.10">
    <property type="entry name" value="DD-peptidase/beta-lactamase superfamily"/>
    <property type="match status" value="1"/>
</dbReference>
<keyword evidence="8" id="KW-0378">Hydrolase</keyword>
<evidence type="ECO:0000256" key="4">
    <source>
        <dbReference type="ARBA" id="ARBA00022670"/>
    </source>
</evidence>
<dbReference type="InterPro" id="IPR001460">
    <property type="entry name" value="PCN-bd_Tpept"/>
</dbReference>
<dbReference type="GO" id="GO:0008658">
    <property type="term" value="F:penicillin binding"/>
    <property type="evidence" value="ECO:0007669"/>
    <property type="project" value="InterPro"/>
</dbReference>
<evidence type="ECO:0000256" key="17">
    <source>
        <dbReference type="SAM" id="MobiDB-lite"/>
    </source>
</evidence>
<evidence type="ECO:0000256" key="6">
    <source>
        <dbReference type="ARBA" id="ARBA00022679"/>
    </source>
</evidence>
<dbReference type="Proteomes" id="UP000239001">
    <property type="component" value="Unassembled WGS sequence"/>
</dbReference>
<dbReference type="PANTHER" id="PTHR32282">
    <property type="entry name" value="BINDING PROTEIN TRANSPEPTIDASE, PUTATIVE-RELATED"/>
    <property type="match status" value="1"/>
</dbReference>
<dbReference type="GO" id="GO:0030288">
    <property type="term" value="C:outer membrane-bounded periplasmic space"/>
    <property type="evidence" value="ECO:0007669"/>
    <property type="project" value="TreeGrafter"/>
</dbReference>
<evidence type="ECO:0000256" key="12">
    <source>
        <dbReference type="ARBA" id="ARBA00023136"/>
    </source>
</evidence>
<dbReference type="GO" id="GO:0071555">
    <property type="term" value="P:cell wall organization"/>
    <property type="evidence" value="ECO:0007669"/>
    <property type="project" value="UniProtKB-KW"/>
</dbReference>
<dbReference type="SUPFAM" id="SSF56601">
    <property type="entry name" value="beta-lactamase/transpeptidase-like"/>
    <property type="match status" value="1"/>
</dbReference>
<evidence type="ECO:0000256" key="13">
    <source>
        <dbReference type="ARBA" id="ARBA00023268"/>
    </source>
</evidence>
<keyword evidence="10" id="KW-0573">Peptidoglycan synthesis</keyword>
<keyword evidence="7 18" id="KW-0812">Transmembrane</keyword>
<evidence type="ECO:0000256" key="15">
    <source>
        <dbReference type="ARBA" id="ARBA00034000"/>
    </source>
</evidence>
<evidence type="ECO:0000256" key="16">
    <source>
        <dbReference type="ARBA" id="ARBA00049902"/>
    </source>
</evidence>
<keyword evidence="11 18" id="KW-1133">Transmembrane helix</keyword>
<evidence type="ECO:0000313" key="21">
    <source>
        <dbReference type="EMBL" id="PSF37352.1"/>
    </source>
</evidence>
<keyword evidence="12 18" id="KW-0472">Membrane</keyword>
<keyword evidence="22" id="KW-1185">Reference proteome</keyword>
<dbReference type="GO" id="GO:0009002">
    <property type="term" value="F:serine-type D-Ala-D-Ala carboxypeptidase activity"/>
    <property type="evidence" value="ECO:0007669"/>
    <property type="project" value="UniProtKB-EC"/>
</dbReference>
<keyword evidence="14" id="KW-0961">Cell wall biogenesis/degradation</keyword>
<dbReference type="OrthoDB" id="9766909at2"/>
<dbReference type="GO" id="GO:0008955">
    <property type="term" value="F:peptidoglycan glycosyltransferase activity"/>
    <property type="evidence" value="ECO:0007669"/>
    <property type="project" value="UniProtKB-EC"/>
</dbReference>
<evidence type="ECO:0000256" key="5">
    <source>
        <dbReference type="ARBA" id="ARBA00022676"/>
    </source>
</evidence>
<evidence type="ECO:0000256" key="7">
    <source>
        <dbReference type="ARBA" id="ARBA00022692"/>
    </source>
</evidence>
<evidence type="ECO:0000256" key="1">
    <source>
        <dbReference type="ARBA" id="ARBA00004370"/>
    </source>
</evidence>
<dbReference type="RefSeq" id="WP_106456834.1">
    <property type="nucleotide sequence ID" value="NZ_PXOH01000009.1"/>
</dbReference>
<dbReference type="InterPro" id="IPR012338">
    <property type="entry name" value="Beta-lactam/transpept-like"/>
</dbReference>
<organism evidence="21 22">
    <name type="scientific">Aphanothece hegewaldii CCALA 016</name>
    <dbReference type="NCBI Taxonomy" id="2107694"/>
    <lineage>
        <taxon>Bacteria</taxon>
        <taxon>Bacillati</taxon>
        <taxon>Cyanobacteriota</taxon>
        <taxon>Cyanophyceae</taxon>
        <taxon>Oscillatoriophycideae</taxon>
        <taxon>Chroococcales</taxon>
        <taxon>Aphanothecaceae</taxon>
        <taxon>Aphanothece</taxon>
    </lineage>
</organism>
<dbReference type="Pfam" id="PF00905">
    <property type="entry name" value="Transpeptidase"/>
    <property type="match status" value="1"/>
</dbReference>
<dbReference type="EMBL" id="PXOH01000009">
    <property type="protein sequence ID" value="PSF37352.1"/>
    <property type="molecule type" value="Genomic_DNA"/>
</dbReference>